<reference evidence="3 4" key="1">
    <citation type="submission" date="2014-06" db="EMBL/GenBank/DDBJ databases">
        <authorList>
            <person name="Urmite Genomes Urmite Genomes"/>
        </authorList>
    </citation>
    <scope>NUCLEOTIDE SEQUENCE [LARGE SCALE GENOMIC DNA]</scope>
</reference>
<dbReference type="eggNOG" id="COG3317">
    <property type="taxonomic scope" value="Bacteria"/>
</dbReference>
<sequence length="78" mass="8331">MKKIGLLLISVLPLAACSQFASNGDKQYLQSRNGVGVVVPSPLTDSNISHFYDLPSQNQNPLVSIAPPSAPEVKQEPN</sequence>
<evidence type="ECO:0000256" key="1">
    <source>
        <dbReference type="SAM" id="MobiDB-lite"/>
    </source>
</evidence>
<evidence type="ECO:0000313" key="3">
    <source>
        <dbReference type="EMBL" id="CDZ77024.1"/>
    </source>
</evidence>
<gene>
    <name evidence="3" type="ORF">BN59_01303</name>
</gene>
<accession>A0A078KZ40</accession>
<feature type="region of interest" description="Disordered" evidence="1">
    <location>
        <begin position="59"/>
        <end position="78"/>
    </location>
</feature>
<dbReference type="STRING" id="1034943.BN59_01303"/>
<name>A0A078KZ40_9GAMM</name>
<dbReference type="Proteomes" id="UP000044071">
    <property type="component" value="Unassembled WGS sequence"/>
</dbReference>
<organism evidence="3 4">
    <name type="scientific">Legionella massiliensis</name>
    <dbReference type="NCBI Taxonomy" id="1034943"/>
    <lineage>
        <taxon>Bacteria</taxon>
        <taxon>Pseudomonadati</taxon>
        <taxon>Pseudomonadota</taxon>
        <taxon>Gammaproteobacteria</taxon>
        <taxon>Legionellales</taxon>
        <taxon>Legionellaceae</taxon>
        <taxon>Legionella</taxon>
    </lineage>
</organism>
<evidence type="ECO:0000256" key="2">
    <source>
        <dbReference type="SAM" id="SignalP"/>
    </source>
</evidence>
<dbReference type="EMBL" id="CCSB01000001">
    <property type="protein sequence ID" value="CDZ77024.1"/>
    <property type="molecule type" value="Genomic_DNA"/>
</dbReference>
<proteinExistence type="predicted"/>
<feature type="signal peptide" evidence="2">
    <location>
        <begin position="1"/>
        <end position="21"/>
    </location>
</feature>
<feature type="chain" id="PRO_5009744123" description="Outer membrane protein assembly factor BamC" evidence="2">
    <location>
        <begin position="22"/>
        <end position="78"/>
    </location>
</feature>
<evidence type="ECO:0000313" key="4">
    <source>
        <dbReference type="Proteomes" id="UP000044071"/>
    </source>
</evidence>
<keyword evidence="2" id="KW-0732">Signal</keyword>
<dbReference type="RefSeq" id="WP_043873443.1">
    <property type="nucleotide sequence ID" value="NZ_CCVW01000001.1"/>
</dbReference>
<dbReference type="AlphaFoldDB" id="A0A078KZ40"/>
<evidence type="ECO:0008006" key="5">
    <source>
        <dbReference type="Google" id="ProtNLM"/>
    </source>
</evidence>
<dbReference type="OrthoDB" id="5643663at2"/>
<protein>
    <recommendedName>
        <fullName evidence="5">Outer membrane protein assembly factor BamC</fullName>
    </recommendedName>
</protein>
<keyword evidence="4" id="KW-1185">Reference proteome</keyword>